<name>A0A8K1G331_9PASS</name>
<evidence type="ECO:0000256" key="1">
    <source>
        <dbReference type="SAM" id="MobiDB-lite"/>
    </source>
</evidence>
<evidence type="ECO:0000313" key="2">
    <source>
        <dbReference type="EMBL" id="TRZ10866.1"/>
    </source>
</evidence>
<comment type="caution">
    <text evidence="2">The sequence shown here is derived from an EMBL/GenBank/DDBJ whole genome shotgun (WGS) entry which is preliminary data.</text>
</comment>
<proteinExistence type="predicted"/>
<organism evidence="2 3">
    <name type="scientific">Zosterops borbonicus</name>
    <dbReference type="NCBI Taxonomy" id="364589"/>
    <lineage>
        <taxon>Eukaryota</taxon>
        <taxon>Metazoa</taxon>
        <taxon>Chordata</taxon>
        <taxon>Craniata</taxon>
        <taxon>Vertebrata</taxon>
        <taxon>Euteleostomi</taxon>
        <taxon>Archelosauria</taxon>
        <taxon>Archosauria</taxon>
        <taxon>Dinosauria</taxon>
        <taxon>Saurischia</taxon>
        <taxon>Theropoda</taxon>
        <taxon>Coelurosauria</taxon>
        <taxon>Aves</taxon>
        <taxon>Neognathae</taxon>
        <taxon>Neoaves</taxon>
        <taxon>Telluraves</taxon>
        <taxon>Australaves</taxon>
        <taxon>Passeriformes</taxon>
        <taxon>Sylvioidea</taxon>
        <taxon>Zosteropidae</taxon>
        <taxon>Zosterops</taxon>
    </lineage>
</organism>
<reference evidence="2" key="1">
    <citation type="submission" date="2019-04" db="EMBL/GenBank/DDBJ databases">
        <title>Genome assembly of Zosterops borbonicus 15179.</title>
        <authorList>
            <person name="Leroy T."/>
            <person name="Anselmetti Y."/>
            <person name="Tilak M.-K."/>
            <person name="Nabholz B."/>
        </authorList>
    </citation>
    <scope>NUCLEOTIDE SEQUENCE</scope>
    <source>
        <strain evidence="2">HGM_15179</strain>
        <tissue evidence="2">Muscle</tissue>
    </source>
</reference>
<feature type="region of interest" description="Disordered" evidence="1">
    <location>
        <begin position="22"/>
        <end position="42"/>
    </location>
</feature>
<dbReference type="EMBL" id="SWJQ01000795">
    <property type="protein sequence ID" value="TRZ10866.1"/>
    <property type="molecule type" value="Genomic_DNA"/>
</dbReference>
<evidence type="ECO:0000313" key="3">
    <source>
        <dbReference type="Proteomes" id="UP000796761"/>
    </source>
</evidence>
<protein>
    <submittedName>
        <fullName evidence="2">Uncharacterized protein</fullName>
    </submittedName>
</protein>
<dbReference type="AlphaFoldDB" id="A0A8K1G331"/>
<accession>A0A8K1G331</accession>
<dbReference type="OrthoDB" id="9401370at2759"/>
<gene>
    <name evidence="2" type="ORF">HGM15179_016240</name>
</gene>
<dbReference type="Proteomes" id="UP000796761">
    <property type="component" value="Unassembled WGS sequence"/>
</dbReference>
<keyword evidence="3" id="KW-1185">Reference proteome</keyword>
<sequence>MMKTVVRQVVRLQLMEAHGRADLHLQPAKDPTPKGADAPKEGCDHISEIFKNLWLSTLWRKPAAAEVQSLKGARTFNPAKEKSSG</sequence>